<evidence type="ECO:0000313" key="1">
    <source>
        <dbReference type="EMBL" id="EJK48384.1"/>
    </source>
</evidence>
<dbReference type="AlphaFoldDB" id="K0R8B4"/>
<proteinExistence type="predicted"/>
<evidence type="ECO:0000313" key="2">
    <source>
        <dbReference type="Proteomes" id="UP000266841"/>
    </source>
</evidence>
<organism evidence="1 2">
    <name type="scientific">Thalassiosira oceanica</name>
    <name type="common">Marine diatom</name>
    <dbReference type="NCBI Taxonomy" id="159749"/>
    <lineage>
        <taxon>Eukaryota</taxon>
        <taxon>Sar</taxon>
        <taxon>Stramenopiles</taxon>
        <taxon>Ochrophyta</taxon>
        <taxon>Bacillariophyta</taxon>
        <taxon>Coscinodiscophyceae</taxon>
        <taxon>Thalassiosirophycidae</taxon>
        <taxon>Thalassiosirales</taxon>
        <taxon>Thalassiosiraceae</taxon>
        <taxon>Thalassiosira</taxon>
    </lineage>
</organism>
<sequence>MGLSSPIPKPVCIAQHSTALNTAQHSTAQQISLSKPILLGWTLFVAGRTFLDLEMIELKANKCANLGLLLWFGTKASKCPFVVIVLTKYLSRKQHPRQFPASDCKSQSSRAFLV</sequence>
<name>K0R8B4_THAOC</name>
<protein>
    <submittedName>
        <fullName evidence="1">Uncharacterized protein</fullName>
    </submittedName>
</protein>
<dbReference type="EMBL" id="AGNL01045907">
    <property type="protein sequence ID" value="EJK48384.1"/>
    <property type="molecule type" value="Genomic_DNA"/>
</dbReference>
<accession>K0R8B4</accession>
<comment type="caution">
    <text evidence="1">The sequence shown here is derived from an EMBL/GenBank/DDBJ whole genome shotgun (WGS) entry which is preliminary data.</text>
</comment>
<dbReference type="Proteomes" id="UP000266841">
    <property type="component" value="Unassembled WGS sequence"/>
</dbReference>
<gene>
    <name evidence="1" type="ORF">THAOC_32821</name>
</gene>
<keyword evidence="2" id="KW-1185">Reference proteome</keyword>
<reference evidence="1 2" key="1">
    <citation type="journal article" date="2012" name="Genome Biol.">
        <title>Genome and low-iron response of an oceanic diatom adapted to chronic iron limitation.</title>
        <authorList>
            <person name="Lommer M."/>
            <person name="Specht M."/>
            <person name="Roy A.S."/>
            <person name="Kraemer L."/>
            <person name="Andreson R."/>
            <person name="Gutowska M.A."/>
            <person name="Wolf J."/>
            <person name="Bergner S.V."/>
            <person name="Schilhabel M.B."/>
            <person name="Klostermeier U.C."/>
            <person name="Beiko R.G."/>
            <person name="Rosenstiel P."/>
            <person name="Hippler M."/>
            <person name="Laroche J."/>
        </authorList>
    </citation>
    <scope>NUCLEOTIDE SEQUENCE [LARGE SCALE GENOMIC DNA]</scope>
    <source>
        <strain evidence="1 2">CCMP1005</strain>
    </source>
</reference>